<reference evidence="2" key="1">
    <citation type="journal article" date="2014" name="Nat. Commun.">
        <title>The emerging biofuel crop Camelina sativa retains a highly undifferentiated hexaploid genome structure.</title>
        <authorList>
            <person name="Kagale S."/>
            <person name="Koh C."/>
            <person name="Nixon J."/>
            <person name="Bollina V."/>
            <person name="Clarke W.E."/>
            <person name="Tuteja R."/>
            <person name="Spillane C."/>
            <person name="Robinson S.J."/>
            <person name="Links M.G."/>
            <person name="Clarke C."/>
            <person name="Higgins E.E."/>
            <person name="Huebert T."/>
            <person name="Sharpe A.G."/>
            <person name="Parkin I.A."/>
        </authorList>
    </citation>
    <scope>NUCLEOTIDE SEQUENCE [LARGE SCALE GENOMIC DNA]</scope>
    <source>
        <strain evidence="2">cv. DH55</strain>
    </source>
</reference>
<dbReference type="Gene3D" id="1.20.1280.50">
    <property type="match status" value="1"/>
</dbReference>
<dbReference type="SUPFAM" id="SSF81383">
    <property type="entry name" value="F-box domain"/>
    <property type="match status" value="2"/>
</dbReference>
<dbReference type="CDD" id="cd22160">
    <property type="entry name" value="F-box_AtFBL13-like"/>
    <property type="match status" value="1"/>
</dbReference>
<reference evidence="3" key="2">
    <citation type="submission" date="2025-08" db="UniProtKB">
        <authorList>
            <consortium name="RefSeq"/>
        </authorList>
    </citation>
    <scope>IDENTIFICATION</scope>
    <source>
        <tissue evidence="3">Leaf</tissue>
    </source>
</reference>
<accession>A0ABM0TUL0</accession>
<dbReference type="Pfam" id="PF24758">
    <property type="entry name" value="LRR_At5g56370"/>
    <property type="match status" value="1"/>
</dbReference>
<dbReference type="PANTHER" id="PTHR31293:SF16">
    <property type="entry name" value="RNI-LIKE SUPERFAMILY PROTEIN"/>
    <property type="match status" value="1"/>
</dbReference>
<sequence>MDRISNLPDDLCRHVISLLSAKEAACLKYTSKKWAKLLTVIPSAVFGGGSSSSSAVSTTASLKDCADELSLARRAIHRLRRFSLKLQSLDFAQYSMVNDCLRDVLKCGVLDLELDINVQGDYSLPSEIFTCKSVVKLKLGSGFVIDSLPKNALLPALKTLLLESVRFDGLDGCAFQRLLSACPVLEELVIDGFNCEFWNWSRTVYSLTLKRLTIRRAYSEDYQGADYESISFDTPSLAYLEYCDVLQDAFPVVNLDSLVEAKLNLTFMTARSNTKLTNLFQGLKHVQILRLDFVDTALTSVLSLGFTKASMDRISNLPDEIICHIGSFFSAKEAAFTALLSKRWKNLFETLFHLSITAEGNIICWNCLQLLLKKSPNLKALTIKASVHYKDDEESVCECLKKEYSFLSSCYIEVIKITEFKGDREETVQIKHMLEKLPCLLLLEVHLKPRRDEAKLIQILADLLMIPRSSSKCTIKLLH</sequence>
<protein>
    <submittedName>
        <fullName evidence="3">F-box protein At3g62430-like</fullName>
    </submittedName>
</protein>
<dbReference type="SMART" id="SM00579">
    <property type="entry name" value="FBD"/>
    <property type="match status" value="1"/>
</dbReference>
<dbReference type="RefSeq" id="XP_010431708.1">
    <property type="nucleotide sequence ID" value="XM_010433406.1"/>
</dbReference>
<name>A0ABM0TUL0_CAMSA</name>
<evidence type="ECO:0000313" key="3">
    <source>
        <dbReference type="RefSeq" id="XP_010431708.1"/>
    </source>
</evidence>
<dbReference type="Pfam" id="PF00646">
    <property type="entry name" value="F-box"/>
    <property type="match status" value="2"/>
</dbReference>
<dbReference type="InterPro" id="IPR036047">
    <property type="entry name" value="F-box-like_dom_sf"/>
</dbReference>
<dbReference type="InterPro" id="IPR055294">
    <property type="entry name" value="FBL60-like"/>
</dbReference>
<dbReference type="GeneID" id="104716060"/>
<keyword evidence="2" id="KW-1185">Reference proteome</keyword>
<dbReference type="Proteomes" id="UP000694864">
    <property type="component" value="Chromosome 9"/>
</dbReference>
<dbReference type="InterPro" id="IPR001810">
    <property type="entry name" value="F-box_dom"/>
</dbReference>
<gene>
    <name evidence="3" type="primary">LOC104716060</name>
</gene>
<dbReference type="InterPro" id="IPR053781">
    <property type="entry name" value="F-box_AtFBL13-like"/>
</dbReference>
<organism evidence="2 3">
    <name type="scientific">Camelina sativa</name>
    <name type="common">False flax</name>
    <name type="synonym">Myagrum sativum</name>
    <dbReference type="NCBI Taxonomy" id="90675"/>
    <lineage>
        <taxon>Eukaryota</taxon>
        <taxon>Viridiplantae</taxon>
        <taxon>Streptophyta</taxon>
        <taxon>Embryophyta</taxon>
        <taxon>Tracheophyta</taxon>
        <taxon>Spermatophyta</taxon>
        <taxon>Magnoliopsida</taxon>
        <taxon>eudicotyledons</taxon>
        <taxon>Gunneridae</taxon>
        <taxon>Pentapetalae</taxon>
        <taxon>rosids</taxon>
        <taxon>malvids</taxon>
        <taxon>Brassicales</taxon>
        <taxon>Brassicaceae</taxon>
        <taxon>Camelineae</taxon>
        <taxon>Camelina</taxon>
    </lineage>
</organism>
<evidence type="ECO:0000259" key="1">
    <source>
        <dbReference type="SMART" id="SM00579"/>
    </source>
</evidence>
<proteinExistence type="predicted"/>
<dbReference type="InterPro" id="IPR006566">
    <property type="entry name" value="FBD"/>
</dbReference>
<dbReference type="PANTHER" id="PTHR31293">
    <property type="entry name" value="RNI-LIKE SUPERFAMILY PROTEIN"/>
    <property type="match status" value="1"/>
</dbReference>
<evidence type="ECO:0000313" key="2">
    <source>
        <dbReference type="Proteomes" id="UP000694864"/>
    </source>
</evidence>
<dbReference type="SUPFAM" id="SSF52047">
    <property type="entry name" value="RNI-like"/>
    <property type="match status" value="1"/>
</dbReference>
<dbReference type="InterPro" id="IPR055411">
    <property type="entry name" value="LRR_FXL15/At3g58940/PEG3-like"/>
</dbReference>
<feature type="domain" description="FBD" evidence="1">
    <location>
        <begin position="405"/>
        <end position="478"/>
    </location>
</feature>